<evidence type="ECO:0000256" key="1">
    <source>
        <dbReference type="ARBA" id="ARBA00004123"/>
    </source>
</evidence>
<dbReference type="SUPFAM" id="SSF47095">
    <property type="entry name" value="HMG-box"/>
    <property type="match status" value="1"/>
</dbReference>
<evidence type="ECO:0000256" key="5">
    <source>
        <dbReference type="ARBA" id="ARBA00023163"/>
    </source>
</evidence>
<dbReference type="GO" id="GO:0003677">
    <property type="term" value="F:DNA binding"/>
    <property type="evidence" value="ECO:0007669"/>
    <property type="project" value="UniProtKB-KW"/>
</dbReference>
<feature type="region of interest" description="Disordered" evidence="7">
    <location>
        <begin position="235"/>
        <end position="291"/>
    </location>
</feature>
<gene>
    <name evidence="8" type="primary">Gtf2ird1</name>
</gene>
<dbReference type="CDD" id="cd00084">
    <property type="entry name" value="HMG-box_SF"/>
    <property type="match status" value="1"/>
</dbReference>
<keyword evidence="6" id="KW-0539">Nucleus</keyword>
<dbReference type="GO" id="GO:0003700">
    <property type="term" value="F:DNA-binding transcription factor activity"/>
    <property type="evidence" value="ECO:0007669"/>
    <property type="project" value="TreeGrafter"/>
</dbReference>
<comment type="subcellular location">
    <subcellularLocation>
        <location evidence="1">Nucleus</location>
    </subcellularLocation>
</comment>
<evidence type="ECO:0000313" key="8">
    <source>
        <dbReference type="EMBL" id="CAB3251328.1"/>
    </source>
</evidence>
<dbReference type="PANTHER" id="PTHR46304:SF1">
    <property type="entry name" value="GENERAL TRANSCRIPTION FACTOR II-I REPEAT DOMAIN-CONTAINING PROTEIN 1"/>
    <property type="match status" value="1"/>
</dbReference>
<evidence type="ECO:0000256" key="4">
    <source>
        <dbReference type="ARBA" id="ARBA00023125"/>
    </source>
</evidence>
<dbReference type="InterPro" id="IPR004212">
    <property type="entry name" value="GTF2I"/>
</dbReference>
<feature type="compositionally biased region" description="Basic residues" evidence="7">
    <location>
        <begin position="267"/>
        <end position="284"/>
    </location>
</feature>
<evidence type="ECO:0000256" key="3">
    <source>
        <dbReference type="ARBA" id="ARBA00023015"/>
    </source>
</evidence>
<dbReference type="GO" id="GO:0005634">
    <property type="term" value="C:nucleus"/>
    <property type="evidence" value="ECO:0007669"/>
    <property type="project" value="UniProtKB-SubCell"/>
</dbReference>
<accession>A0A6F9DDM2</accession>
<dbReference type="SUPFAM" id="SSF117773">
    <property type="entry name" value="GTF2I-like repeat"/>
    <property type="match status" value="1"/>
</dbReference>
<sequence>MRSKCGRSASGYNLFCASLKGGEISTFGKEWQNLSESEKNTWKEKAKQSIQPNMTERQQKSYIKRQTDMITHCSKNLEKVNVEVVGMVLKSGVLQVFGTNKSVQWLENTIDVQRQFVCNSHLDGCNTVENTLRENLRRMVQDLFNSKYSEAVGKASRVPYKKRNYTVTGLPEGVSFSKPSKYGVLKLKQILSVKENIMFTVDRIATNIELGKNSEDDQIPNDAQQNVTMEGDDQHVAEEQEEENTVTAESSNETNKEHLQSQPDGRRLKRRKKGKPFSKRKVSKSKWTPKQLDTLRNEPENYCSGCGEFYYTSTQENEDWVMCACGSFHHEFSCQCHCK</sequence>
<dbReference type="InterPro" id="IPR036910">
    <property type="entry name" value="HMG_box_dom_sf"/>
</dbReference>
<name>A0A6F9DDM2_9ASCI</name>
<keyword evidence="2" id="KW-0677">Repeat</keyword>
<evidence type="ECO:0000256" key="2">
    <source>
        <dbReference type="ARBA" id="ARBA00022737"/>
    </source>
</evidence>
<reference evidence="8" key="1">
    <citation type="submission" date="2020-04" db="EMBL/GenBank/DDBJ databases">
        <authorList>
            <person name="Neveu A P."/>
        </authorList>
    </citation>
    <scope>NUCLEOTIDE SEQUENCE</scope>
    <source>
        <tissue evidence="8">Whole embryo</tissue>
    </source>
</reference>
<keyword evidence="5" id="KW-0804">Transcription</keyword>
<keyword evidence="4" id="KW-0238">DNA-binding</keyword>
<protein>
    <submittedName>
        <fullName evidence="8">General transcription factor II-I repeat domain-containing protein 1-like</fullName>
    </submittedName>
</protein>
<dbReference type="Pfam" id="PF02946">
    <property type="entry name" value="GTF2I"/>
    <property type="match status" value="1"/>
</dbReference>
<dbReference type="InterPro" id="IPR036647">
    <property type="entry name" value="GTF2I-like_rpt_sf"/>
</dbReference>
<dbReference type="PROSITE" id="PS51139">
    <property type="entry name" value="GTF2I"/>
    <property type="match status" value="1"/>
</dbReference>
<dbReference type="EMBL" id="LR785640">
    <property type="protein sequence ID" value="CAB3251328.1"/>
    <property type="molecule type" value="mRNA"/>
</dbReference>
<proteinExistence type="evidence at transcript level"/>
<dbReference type="Gene3D" id="3.90.1460.10">
    <property type="entry name" value="GTF2I-like"/>
    <property type="match status" value="1"/>
</dbReference>
<dbReference type="AlphaFoldDB" id="A0A6F9DDM2"/>
<dbReference type="PANTHER" id="PTHR46304">
    <property type="entry name" value="GENERAL TRANSCRIPTION FACTOR II-I REPEAT DOMAIN-CONTAINING PROTEIN 1"/>
    <property type="match status" value="1"/>
</dbReference>
<keyword evidence="3" id="KW-0805">Transcription regulation</keyword>
<organism evidence="8">
    <name type="scientific">Phallusia mammillata</name>
    <dbReference type="NCBI Taxonomy" id="59560"/>
    <lineage>
        <taxon>Eukaryota</taxon>
        <taxon>Metazoa</taxon>
        <taxon>Chordata</taxon>
        <taxon>Tunicata</taxon>
        <taxon>Ascidiacea</taxon>
        <taxon>Phlebobranchia</taxon>
        <taxon>Ascidiidae</taxon>
        <taxon>Phallusia</taxon>
    </lineage>
</organism>
<evidence type="ECO:0000256" key="6">
    <source>
        <dbReference type="ARBA" id="ARBA00023242"/>
    </source>
</evidence>
<evidence type="ECO:0000256" key="7">
    <source>
        <dbReference type="SAM" id="MobiDB-lite"/>
    </source>
</evidence>